<proteinExistence type="inferred from homology"/>
<evidence type="ECO:0000256" key="7">
    <source>
        <dbReference type="SAM" id="Phobius"/>
    </source>
</evidence>
<accession>A0A3S3LK05</accession>
<comment type="similarity">
    <text evidence="2">Belongs to the NlpA lipoprotein family.</text>
</comment>
<dbReference type="EMBL" id="RBZY01000029">
    <property type="protein sequence ID" value="RWR18597.1"/>
    <property type="molecule type" value="Genomic_DNA"/>
</dbReference>
<dbReference type="AlphaFoldDB" id="A0A3S3LK05"/>
<dbReference type="InterPro" id="IPR004872">
    <property type="entry name" value="Lipoprotein_NlpA"/>
</dbReference>
<gene>
    <name evidence="8" type="ORF">D8Y23_09265</name>
</gene>
<sequence length="316" mass="33230">MSDSTNGPTGPALPPKPRRRGGLYAAIAIVAVAVIVAGALLIPRLFGSSDTTAADGERTTVRLGTTDAAQGHWPVLAEILAEEGIDLEVVSFDSYETPNPALADGSIDLNAFQHIDYLSDHNVATGDGLAVVGPTLIVPLPIYSEQYSDVADIPEGGRVAIPQDATNQARALKVLESAGLLTLNDATTPTPADIATSRVNVEPVDASLTAPALQDPSIAAAIVNNNFATDAGIIDRAIFSVDASDANSWPYINIIASRAGEENDPAYQKVWEAYHDPRVTEIVVSESSGTARIVEEEPAQVRDWLTQIETQKEAGA</sequence>
<protein>
    <submittedName>
        <fullName evidence="8">Metal ABC transporter substrate-binding protein</fullName>
    </submittedName>
</protein>
<comment type="subcellular location">
    <subcellularLocation>
        <location evidence="1">Membrane</location>
        <topology evidence="1">Lipid-anchor</topology>
    </subcellularLocation>
</comment>
<evidence type="ECO:0000256" key="2">
    <source>
        <dbReference type="ARBA" id="ARBA00008973"/>
    </source>
</evidence>
<evidence type="ECO:0000313" key="9">
    <source>
        <dbReference type="Proteomes" id="UP000285970"/>
    </source>
</evidence>
<comment type="caution">
    <text evidence="8">The sequence shown here is derived from an EMBL/GenBank/DDBJ whole genome shotgun (WGS) entry which is preliminary data.</text>
</comment>
<keyword evidence="3" id="KW-0732">Signal</keyword>
<keyword evidence="7" id="KW-1133">Transmembrane helix</keyword>
<feature type="transmembrane region" description="Helical" evidence="7">
    <location>
        <begin position="21"/>
        <end position="42"/>
    </location>
</feature>
<dbReference type="PANTHER" id="PTHR30429:SF3">
    <property type="entry name" value="LIPOPROTEIN"/>
    <property type="match status" value="1"/>
</dbReference>
<evidence type="ECO:0000256" key="4">
    <source>
        <dbReference type="ARBA" id="ARBA00023136"/>
    </source>
</evidence>
<organism evidence="8 9">
    <name type="scientific">Microbacterium enclense</name>
    <dbReference type="NCBI Taxonomy" id="993073"/>
    <lineage>
        <taxon>Bacteria</taxon>
        <taxon>Bacillati</taxon>
        <taxon>Actinomycetota</taxon>
        <taxon>Actinomycetes</taxon>
        <taxon>Micrococcales</taxon>
        <taxon>Microbacteriaceae</taxon>
        <taxon>Microbacterium</taxon>
    </lineage>
</organism>
<evidence type="ECO:0000256" key="5">
    <source>
        <dbReference type="ARBA" id="ARBA00023139"/>
    </source>
</evidence>
<dbReference type="OrthoDB" id="9812878at2"/>
<keyword evidence="6" id="KW-0449">Lipoprotein</keyword>
<evidence type="ECO:0000256" key="3">
    <source>
        <dbReference type="ARBA" id="ARBA00022729"/>
    </source>
</evidence>
<dbReference type="SUPFAM" id="SSF53850">
    <property type="entry name" value="Periplasmic binding protein-like II"/>
    <property type="match status" value="1"/>
</dbReference>
<name>A0A3S3LK05_9MICO</name>
<keyword evidence="4 7" id="KW-0472">Membrane</keyword>
<keyword evidence="5" id="KW-0564">Palmitate</keyword>
<dbReference type="Proteomes" id="UP000285970">
    <property type="component" value="Unassembled WGS sequence"/>
</dbReference>
<dbReference type="PANTHER" id="PTHR30429">
    <property type="entry name" value="D-METHIONINE-BINDING LIPOPROTEIN METQ"/>
    <property type="match status" value="1"/>
</dbReference>
<evidence type="ECO:0000256" key="6">
    <source>
        <dbReference type="ARBA" id="ARBA00023288"/>
    </source>
</evidence>
<reference evidence="8 9" key="1">
    <citation type="journal article" date="2018" name="Front. Microbiol.">
        <title>Novel Insights Into Bacterial Dimethylsulfoniopropionate Catabolism in the East China Sea.</title>
        <authorList>
            <person name="Liu J."/>
            <person name="Liu J."/>
            <person name="Zhang S.H."/>
            <person name="Liang J."/>
            <person name="Lin H."/>
            <person name="Song D."/>
            <person name="Yang G.P."/>
            <person name="Todd J.D."/>
            <person name="Zhang X.H."/>
        </authorList>
    </citation>
    <scope>NUCLEOTIDE SEQUENCE [LARGE SCALE GENOMIC DNA]</scope>
    <source>
        <strain evidence="8 9">ZYFD042</strain>
    </source>
</reference>
<keyword evidence="7" id="KW-0812">Transmembrane</keyword>
<dbReference type="Gene3D" id="3.40.190.10">
    <property type="entry name" value="Periplasmic binding protein-like II"/>
    <property type="match status" value="2"/>
</dbReference>
<dbReference type="GO" id="GO:0016020">
    <property type="term" value="C:membrane"/>
    <property type="evidence" value="ECO:0007669"/>
    <property type="project" value="UniProtKB-SubCell"/>
</dbReference>
<evidence type="ECO:0000313" key="8">
    <source>
        <dbReference type="EMBL" id="RWR18597.1"/>
    </source>
</evidence>
<dbReference type="RefSeq" id="WP_128217860.1">
    <property type="nucleotide sequence ID" value="NZ_RBZY01000029.1"/>
</dbReference>
<evidence type="ECO:0000256" key="1">
    <source>
        <dbReference type="ARBA" id="ARBA00004635"/>
    </source>
</evidence>
<dbReference type="Pfam" id="PF03180">
    <property type="entry name" value="Lipoprotein_9"/>
    <property type="match status" value="1"/>
</dbReference>